<keyword evidence="11 15" id="KW-0472">Membrane</keyword>
<dbReference type="InterPro" id="IPR050599">
    <property type="entry name" value="VDCC_alpha-1_subunit"/>
</dbReference>
<dbReference type="GO" id="GO:0005891">
    <property type="term" value="C:voltage-gated calcium channel complex"/>
    <property type="evidence" value="ECO:0007669"/>
    <property type="project" value="TreeGrafter"/>
</dbReference>
<feature type="transmembrane region" description="Helical" evidence="15">
    <location>
        <begin position="441"/>
        <end position="461"/>
    </location>
</feature>
<dbReference type="GO" id="GO:0098703">
    <property type="term" value="P:calcium ion import across plasma membrane"/>
    <property type="evidence" value="ECO:0007669"/>
    <property type="project" value="TreeGrafter"/>
</dbReference>
<keyword evidence="12" id="KW-0325">Glycoprotein</keyword>
<proteinExistence type="predicted"/>
<evidence type="ECO:0000259" key="16">
    <source>
        <dbReference type="PROSITE" id="PS50222"/>
    </source>
</evidence>
<dbReference type="SMART" id="SM00054">
    <property type="entry name" value="EFh"/>
    <property type="match status" value="2"/>
</dbReference>
<evidence type="ECO:0000256" key="1">
    <source>
        <dbReference type="ARBA" id="ARBA00004141"/>
    </source>
</evidence>
<keyword evidence="18" id="KW-1185">Reference proteome</keyword>
<dbReference type="EMBL" id="CAUJNA010002979">
    <property type="protein sequence ID" value="CAJ1394829.1"/>
    <property type="molecule type" value="Genomic_DNA"/>
</dbReference>
<evidence type="ECO:0000256" key="12">
    <source>
        <dbReference type="ARBA" id="ARBA00023180"/>
    </source>
</evidence>
<dbReference type="InterPro" id="IPR002048">
    <property type="entry name" value="EF_hand_dom"/>
</dbReference>
<evidence type="ECO:0000256" key="7">
    <source>
        <dbReference type="ARBA" id="ARBA00022837"/>
    </source>
</evidence>
<dbReference type="AlphaFoldDB" id="A0AA36IWJ0"/>
<evidence type="ECO:0000256" key="9">
    <source>
        <dbReference type="ARBA" id="ARBA00022989"/>
    </source>
</evidence>
<dbReference type="InterPro" id="IPR011992">
    <property type="entry name" value="EF-hand-dom_pair"/>
</dbReference>
<keyword evidence="7" id="KW-0106">Calcium</keyword>
<evidence type="ECO:0000256" key="14">
    <source>
        <dbReference type="SAM" id="MobiDB-lite"/>
    </source>
</evidence>
<dbReference type="PROSITE" id="PS50222">
    <property type="entry name" value="EF_HAND_2"/>
    <property type="match status" value="2"/>
</dbReference>
<dbReference type="InterPro" id="IPR027359">
    <property type="entry name" value="Volt_channel_dom_sf"/>
</dbReference>
<keyword evidence="4" id="KW-0109">Calcium transport</keyword>
<gene>
    <name evidence="17" type="ORF">EVOR1521_LOCUS19404</name>
</gene>
<comment type="subcellular location">
    <subcellularLocation>
        <location evidence="1">Membrane</location>
        <topology evidence="1">Multi-pass membrane protein</topology>
    </subcellularLocation>
</comment>
<evidence type="ECO:0000256" key="6">
    <source>
        <dbReference type="ARBA" id="ARBA00022692"/>
    </source>
</evidence>
<evidence type="ECO:0000256" key="3">
    <source>
        <dbReference type="ARBA" id="ARBA00022553"/>
    </source>
</evidence>
<protein>
    <recommendedName>
        <fullName evidence="16">EF-hand domain-containing protein</fullName>
    </recommendedName>
</protein>
<dbReference type="GO" id="GO:0008331">
    <property type="term" value="F:high voltage-gated calcium channel activity"/>
    <property type="evidence" value="ECO:0007669"/>
    <property type="project" value="TreeGrafter"/>
</dbReference>
<dbReference type="SUPFAM" id="SSF47473">
    <property type="entry name" value="EF-hand"/>
    <property type="match status" value="1"/>
</dbReference>
<dbReference type="PROSITE" id="PS00018">
    <property type="entry name" value="EF_HAND_1"/>
    <property type="match status" value="2"/>
</dbReference>
<evidence type="ECO:0000256" key="8">
    <source>
        <dbReference type="ARBA" id="ARBA00022882"/>
    </source>
</evidence>
<keyword evidence="9 15" id="KW-1133">Transmembrane helix</keyword>
<accession>A0AA36IWJ0</accession>
<keyword evidence="10" id="KW-0406">Ion transport</keyword>
<evidence type="ECO:0000256" key="10">
    <source>
        <dbReference type="ARBA" id="ARBA00023065"/>
    </source>
</evidence>
<evidence type="ECO:0000313" key="18">
    <source>
        <dbReference type="Proteomes" id="UP001178507"/>
    </source>
</evidence>
<evidence type="ECO:0000256" key="15">
    <source>
        <dbReference type="SAM" id="Phobius"/>
    </source>
</evidence>
<dbReference type="Pfam" id="PF13499">
    <property type="entry name" value="EF-hand_7"/>
    <property type="match status" value="1"/>
</dbReference>
<dbReference type="GO" id="GO:0005509">
    <property type="term" value="F:calcium ion binding"/>
    <property type="evidence" value="ECO:0007669"/>
    <property type="project" value="InterPro"/>
</dbReference>
<dbReference type="Proteomes" id="UP001178507">
    <property type="component" value="Unassembled WGS sequence"/>
</dbReference>
<evidence type="ECO:0000256" key="13">
    <source>
        <dbReference type="ARBA" id="ARBA00023303"/>
    </source>
</evidence>
<dbReference type="SUPFAM" id="SSF81324">
    <property type="entry name" value="Voltage-gated potassium channels"/>
    <property type="match status" value="1"/>
</dbReference>
<dbReference type="Pfam" id="PF00520">
    <property type="entry name" value="Ion_trans"/>
    <property type="match status" value="1"/>
</dbReference>
<keyword evidence="2" id="KW-0813">Transport</keyword>
<dbReference type="PANTHER" id="PTHR45628">
    <property type="entry name" value="VOLTAGE-DEPENDENT CALCIUM CHANNEL TYPE A SUBUNIT ALPHA-1"/>
    <property type="match status" value="1"/>
</dbReference>
<organism evidence="17 18">
    <name type="scientific">Effrenium voratum</name>
    <dbReference type="NCBI Taxonomy" id="2562239"/>
    <lineage>
        <taxon>Eukaryota</taxon>
        <taxon>Sar</taxon>
        <taxon>Alveolata</taxon>
        <taxon>Dinophyceae</taxon>
        <taxon>Suessiales</taxon>
        <taxon>Symbiodiniaceae</taxon>
        <taxon>Effrenium</taxon>
    </lineage>
</organism>
<sequence>MGFCGPTSPAASPVLPNAPVPSMRLEALDAFKLPPFPPPKLTPESPRPASNGWGSMKARFPELRLQAQDAQQNKGLKPSPLDGELSGRESQPLKPPAEGQKPDEGAQAEEAQSPGGPSRVHFAAPSPRSEAAQAEEGASPSTPSHQFYDVVKKAIAFSAENLPGIVSESADDNSQPRVQRSNSNLRRSNYIAKENRKRVQELQSWQMRIVNSMHYETVSALLILLNCGFVAWQTQNKALDDELRASRGEDLVMAEPVELNIIQGCFATIFLVDLLFRIFAHRWHFCDTRAKDFLWNVTDVVVVGFDLVSIFLEVWVHFSLVRAMRVIRVVRVIKIIRVMRSFSELRLLMHSILSCIRSLVWVVAVLCLMLGLFAVLFTSAAGSTMDSVERRQAPENAELVKRFGTLDRSILELYMAMTGGTDWSVQYEAINPLPELFHGLFLVYITFSIYALANVVTGIFLENARSSGKKDREHVIQEELTLKNHYLHDIQMVFEEMDVDCSGTITKDEFDATLNDERVIAYFNAMKLDVREAECFFRLLDYDNSGEVSYQEFVDGCWKLQGEARSLDMKIIQLEIEAMGKVVLTVQEKLKQLLPSDGRASINEKCSATLLS</sequence>
<keyword evidence="6 15" id="KW-0812">Transmembrane</keyword>
<feature type="region of interest" description="Disordered" evidence="14">
    <location>
        <begin position="31"/>
        <end position="145"/>
    </location>
</feature>
<dbReference type="Gene3D" id="1.10.238.10">
    <property type="entry name" value="EF-hand"/>
    <property type="match status" value="1"/>
</dbReference>
<dbReference type="InterPro" id="IPR018247">
    <property type="entry name" value="EF_Hand_1_Ca_BS"/>
</dbReference>
<name>A0AA36IWJ0_9DINO</name>
<evidence type="ECO:0000313" key="17">
    <source>
        <dbReference type="EMBL" id="CAJ1394829.1"/>
    </source>
</evidence>
<feature type="domain" description="EF-hand" evidence="16">
    <location>
        <begin position="485"/>
        <end position="520"/>
    </location>
</feature>
<dbReference type="Gene3D" id="1.20.120.350">
    <property type="entry name" value="Voltage-gated potassium channels. Chain C"/>
    <property type="match status" value="1"/>
</dbReference>
<keyword evidence="8" id="KW-0851">Voltage-gated channel</keyword>
<dbReference type="InterPro" id="IPR005821">
    <property type="entry name" value="Ion_trans_dom"/>
</dbReference>
<keyword evidence="3" id="KW-0597">Phosphoprotein</keyword>
<keyword evidence="5" id="KW-0107">Calcium channel</keyword>
<keyword evidence="13" id="KW-0407">Ion channel</keyword>
<dbReference type="PANTHER" id="PTHR45628:SF7">
    <property type="entry name" value="VOLTAGE-DEPENDENT CALCIUM CHANNEL TYPE A SUBUNIT ALPHA-1"/>
    <property type="match status" value="1"/>
</dbReference>
<comment type="caution">
    <text evidence="17">The sequence shown here is derived from an EMBL/GenBank/DDBJ whole genome shotgun (WGS) entry which is preliminary data.</text>
</comment>
<feature type="transmembrane region" description="Helical" evidence="15">
    <location>
        <begin position="359"/>
        <end position="381"/>
    </location>
</feature>
<reference evidence="17" key="1">
    <citation type="submission" date="2023-08" db="EMBL/GenBank/DDBJ databases">
        <authorList>
            <person name="Chen Y."/>
            <person name="Shah S."/>
            <person name="Dougan E. K."/>
            <person name="Thang M."/>
            <person name="Chan C."/>
        </authorList>
    </citation>
    <scope>NUCLEOTIDE SEQUENCE</scope>
</reference>
<evidence type="ECO:0000256" key="5">
    <source>
        <dbReference type="ARBA" id="ARBA00022673"/>
    </source>
</evidence>
<feature type="transmembrane region" description="Helical" evidence="15">
    <location>
        <begin position="292"/>
        <end position="312"/>
    </location>
</feature>
<evidence type="ECO:0000256" key="2">
    <source>
        <dbReference type="ARBA" id="ARBA00022448"/>
    </source>
</evidence>
<feature type="domain" description="EF-hand" evidence="16">
    <location>
        <begin position="528"/>
        <end position="563"/>
    </location>
</feature>
<evidence type="ECO:0000256" key="4">
    <source>
        <dbReference type="ARBA" id="ARBA00022568"/>
    </source>
</evidence>
<dbReference type="Gene3D" id="1.10.287.70">
    <property type="match status" value="1"/>
</dbReference>
<evidence type="ECO:0000256" key="11">
    <source>
        <dbReference type="ARBA" id="ARBA00023136"/>
    </source>
</evidence>
<dbReference type="CDD" id="cd00051">
    <property type="entry name" value="EFh"/>
    <property type="match status" value="1"/>
</dbReference>